<dbReference type="InterPro" id="IPR000889">
    <property type="entry name" value="Glutathione_peroxidase"/>
</dbReference>
<keyword evidence="5" id="KW-0732">Signal</keyword>
<dbReference type="InterPro" id="IPR029759">
    <property type="entry name" value="GPX_AS"/>
</dbReference>
<evidence type="ECO:0000256" key="2">
    <source>
        <dbReference type="ARBA" id="ARBA00022559"/>
    </source>
</evidence>
<dbReference type="InterPro" id="IPR036249">
    <property type="entry name" value="Thioredoxin-like_sf"/>
</dbReference>
<dbReference type="Pfam" id="PF00255">
    <property type="entry name" value="GSHPx"/>
    <property type="match status" value="1"/>
</dbReference>
<feature type="chain" id="PRO_5045221451" description="Glutathione peroxidase" evidence="5">
    <location>
        <begin position="17"/>
        <end position="174"/>
    </location>
</feature>
<organism evidence="6 7">
    <name type="scientific">Iodobacter arcticus</name>
    <dbReference type="NCBI Taxonomy" id="590593"/>
    <lineage>
        <taxon>Bacteria</taxon>
        <taxon>Pseudomonadati</taxon>
        <taxon>Pseudomonadota</taxon>
        <taxon>Betaproteobacteria</taxon>
        <taxon>Neisseriales</taxon>
        <taxon>Chitinibacteraceae</taxon>
        <taxon>Iodobacter</taxon>
    </lineage>
</organism>
<sequence length="174" mass="19554">MRLLALMVFCSSISMAACPPLLDYQSKTLKGEPFNLCSYSGKPILVVNTASKCGFTPQFDKLEKIYAKYKEQGLLVVGFPSNDFKQELADNKEIGDFCRLTYFVEFPMLEKSSVRGADANPLFKRLTAASDTSPKWNFYKYLIAPDGKTVTAYSSITEPDDKEIISKIEGWLKK</sequence>
<dbReference type="PANTHER" id="PTHR11592">
    <property type="entry name" value="GLUTATHIONE PEROXIDASE"/>
    <property type="match status" value="1"/>
</dbReference>
<evidence type="ECO:0000256" key="4">
    <source>
        <dbReference type="RuleBase" id="RU000499"/>
    </source>
</evidence>
<keyword evidence="3 4" id="KW-0560">Oxidoreductase</keyword>
<dbReference type="Gene3D" id="3.40.30.10">
    <property type="entry name" value="Glutaredoxin"/>
    <property type="match status" value="1"/>
</dbReference>
<feature type="signal peptide" evidence="5">
    <location>
        <begin position="1"/>
        <end position="16"/>
    </location>
</feature>
<dbReference type="SUPFAM" id="SSF52833">
    <property type="entry name" value="Thioredoxin-like"/>
    <property type="match status" value="1"/>
</dbReference>
<dbReference type="EMBL" id="JBHTBQ010000018">
    <property type="protein sequence ID" value="MFC7420419.1"/>
    <property type="molecule type" value="Genomic_DNA"/>
</dbReference>
<comment type="similarity">
    <text evidence="1 4">Belongs to the glutathione peroxidase family.</text>
</comment>
<dbReference type="PIRSF" id="PIRSF000303">
    <property type="entry name" value="Glutathion_perox"/>
    <property type="match status" value="1"/>
</dbReference>
<dbReference type="GO" id="GO:0004601">
    <property type="term" value="F:peroxidase activity"/>
    <property type="evidence" value="ECO:0007669"/>
    <property type="project" value="UniProtKB-KW"/>
</dbReference>
<evidence type="ECO:0000313" key="7">
    <source>
        <dbReference type="Proteomes" id="UP001596473"/>
    </source>
</evidence>
<dbReference type="PROSITE" id="PS00460">
    <property type="entry name" value="GLUTATHIONE_PEROXID_1"/>
    <property type="match status" value="1"/>
</dbReference>
<evidence type="ECO:0000256" key="3">
    <source>
        <dbReference type="ARBA" id="ARBA00023002"/>
    </source>
</evidence>
<dbReference type="PROSITE" id="PS51257">
    <property type="entry name" value="PROKAR_LIPOPROTEIN"/>
    <property type="match status" value="1"/>
</dbReference>
<proteinExistence type="inferred from homology"/>
<keyword evidence="7" id="KW-1185">Reference proteome</keyword>
<comment type="caution">
    <text evidence="6">The sequence shown here is derived from an EMBL/GenBank/DDBJ whole genome shotgun (WGS) entry which is preliminary data.</text>
</comment>
<gene>
    <name evidence="6" type="ORF">ACFQNF_11110</name>
</gene>
<evidence type="ECO:0000256" key="1">
    <source>
        <dbReference type="ARBA" id="ARBA00006926"/>
    </source>
</evidence>
<dbReference type="PROSITE" id="PS51355">
    <property type="entry name" value="GLUTATHIONE_PEROXID_3"/>
    <property type="match status" value="1"/>
</dbReference>
<evidence type="ECO:0000256" key="5">
    <source>
        <dbReference type="SAM" id="SignalP"/>
    </source>
</evidence>
<reference evidence="7" key="1">
    <citation type="journal article" date="2019" name="Int. J. Syst. Evol. Microbiol.">
        <title>The Global Catalogue of Microorganisms (GCM) 10K type strain sequencing project: providing services to taxonomists for standard genome sequencing and annotation.</title>
        <authorList>
            <consortium name="The Broad Institute Genomics Platform"/>
            <consortium name="The Broad Institute Genome Sequencing Center for Infectious Disease"/>
            <person name="Wu L."/>
            <person name="Ma J."/>
        </authorList>
    </citation>
    <scope>NUCLEOTIDE SEQUENCE [LARGE SCALE GENOMIC DNA]</scope>
    <source>
        <strain evidence="7">CCUG 62945</strain>
    </source>
</reference>
<protein>
    <recommendedName>
        <fullName evidence="4">Glutathione peroxidase</fullName>
    </recommendedName>
</protein>
<evidence type="ECO:0000313" key="6">
    <source>
        <dbReference type="EMBL" id="MFC7420419.1"/>
    </source>
</evidence>
<dbReference type="Proteomes" id="UP001596473">
    <property type="component" value="Unassembled WGS sequence"/>
</dbReference>
<dbReference type="PRINTS" id="PR01011">
    <property type="entry name" value="GLUTPROXDASE"/>
</dbReference>
<keyword evidence="2 4" id="KW-0575">Peroxidase</keyword>
<name>A0ABW2QZS0_9NEIS</name>
<dbReference type="PANTHER" id="PTHR11592:SF44">
    <property type="entry name" value="GLUTATHIONE PEROXIDASE"/>
    <property type="match status" value="1"/>
</dbReference>
<dbReference type="RefSeq" id="WP_046350971.1">
    <property type="nucleotide sequence ID" value="NZ_JBHTBQ010000018.1"/>
</dbReference>
<dbReference type="CDD" id="cd00340">
    <property type="entry name" value="GSH_Peroxidase"/>
    <property type="match status" value="1"/>
</dbReference>
<accession>A0ABW2QZS0</accession>